<feature type="domain" description="Response regulatory" evidence="8">
    <location>
        <begin position="63"/>
        <end position="178"/>
    </location>
</feature>
<reference evidence="10" key="1">
    <citation type="submission" date="2016-10" db="EMBL/GenBank/DDBJ databases">
        <authorList>
            <person name="Varghese N."/>
            <person name="Submissions S."/>
        </authorList>
    </citation>
    <scope>NUCLEOTIDE SEQUENCE [LARGE SCALE GENOMIC DNA]</scope>
    <source>
        <strain evidence="10">CGMCC 4.2126</strain>
    </source>
</reference>
<keyword evidence="10" id="KW-1185">Reference proteome</keyword>
<dbReference type="GeneID" id="96295985"/>
<name>A0A1I3FCJ8_9ACTN</name>
<proteinExistence type="predicted"/>
<dbReference type="CDD" id="cd17535">
    <property type="entry name" value="REC_NarL-like"/>
    <property type="match status" value="1"/>
</dbReference>
<dbReference type="Gene3D" id="3.40.50.2300">
    <property type="match status" value="1"/>
</dbReference>
<dbReference type="PANTHER" id="PTHR43214">
    <property type="entry name" value="TWO-COMPONENT RESPONSE REGULATOR"/>
    <property type="match status" value="1"/>
</dbReference>
<keyword evidence="4" id="KW-0804">Transcription</keyword>
<feature type="modified residue" description="4-aspartylphosphate" evidence="5">
    <location>
        <position position="114"/>
    </location>
</feature>
<dbReference type="PRINTS" id="PR00038">
    <property type="entry name" value="HTHLUXR"/>
</dbReference>
<keyword evidence="3" id="KW-0238">DNA-binding</keyword>
<dbReference type="AlphaFoldDB" id="A0A1I3FCJ8"/>
<dbReference type="InterPro" id="IPR000792">
    <property type="entry name" value="Tscrpt_reg_LuxR_C"/>
</dbReference>
<evidence type="ECO:0000256" key="1">
    <source>
        <dbReference type="ARBA" id="ARBA00022553"/>
    </source>
</evidence>
<dbReference type="Proteomes" id="UP000199111">
    <property type="component" value="Unassembled WGS sequence"/>
</dbReference>
<protein>
    <submittedName>
        <fullName evidence="9">Two component transcriptional regulator, LuxR family</fullName>
    </submittedName>
</protein>
<feature type="region of interest" description="Disordered" evidence="6">
    <location>
        <begin position="1"/>
        <end position="62"/>
    </location>
</feature>
<dbReference type="Pfam" id="PF00072">
    <property type="entry name" value="Response_reg"/>
    <property type="match status" value="1"/>
</dbReference>
<gene>
    <name evidence="9" type="ORF">SAMN05216275_10188</name>
</gene>
<feature type="compositionally biased region" description="Basic and acidic residues" evidence="6">
    <location>
        <begin position="1"/>
        <end position="20"/>
    </location>
</feature>
<evidence type="ECO:0000259" key="8">
    <source>
        <dbReference type="PROSITE" id="PS50110"/>
    </source>
</evidence>
<dbReference type="PANTHER" id="PTHR43214:SF24">
    <property type="entry name" value="TRANSCRIPTIONAL REGULATORY PROTEIN NARL-RELATED"/>
    <property type="match status" value="1"/>
</dbReference>
<dbReference type="GO" id="GO:0000160">
    <property type="term" value="P:phosphorelay signal transduction system"/>
    <property type="evidence" value="ECO:0007669"/>
    <property type="project" value="InterPro"/>
</dbReference>
<accession>A0A1I3FCJ8</accession>
<evidence type="ECO:0000256" key="6">
    <source>
        <dbReference type="SAM" id="MobiDB-lite"/>
    </source>
</evidence>
<dbReference type="SUPFAM" id="SSF52172">
    <property type="entry name" value="CheY-like"/>
    <property type="match status" value="1"/>
</dbReference>
<keyword evidence="1 5" id="KW-0597">Phosphoprotein</keyword>
<dbReference type="CDD" id="cd06170">
    <property type="entry name" value="LuxR_C_like"/>
    <property type="match status" value="1"/>
</dbReference>
<evidence type="ECO:0000313" key="10">
    <source>
        <dbReference type="Proteomes" id="UP000199111"/>
    </source>
</evidence>
<sequence length="273" mass="29281">MTASDHHRTFPDTPPQDDRPGATPQGRRPAPMLPGAHAGAGETPSPGDRPDPGRATPPHGRTRVLIADDQPVVLRGFAAVLRAQPDLTVVGTASDGAQAVRLARETHPDVALLDIRMPEMDGIEAARRILATEATRVIMITTFDLDDYVYDALSAGASGFLLKDVRANDLAEAVRTVARGDALLAPKITRRLVAEFARQRRPVPAGSPLTPREAEVLRLIARGLSNAEIAADLVVTEHTVKTHVARLLAKLGLRDRTQAVIHAYETGLVVPHI</sequence>
<dbReference type="GO" id="GO:0003677">
    <property type="term" value="F:DNA binding"/>
    <property type="evidence" value="ECO:0007669"/>
    <property type="project" value="UniProtKB-KW"/>
</dbReference>
<dbReference type="SMART" id="SM00421">
    <property type="entry name" value="HTH_LUXR"/>
    <property type="match status" value="1"/>
</dbReference>
<dbReference type="InterPro" id="IPR058245">
    <property type="entry name" value="NreC/VraR/RcsB-like_REC"/>
</dbReference>
<evidence type="ECO:0000256" key="5">
    <source>
        <dbReference type="PROSITE-ProRule" id="PRU00169"/>
    </source>
</evidence>
<dbReference type="SMART" id="SM00448">
    <property type="entry name" value="REC"/>
    <property type="match status" value="1"/>
</dbReference>
<evidence type="ECO:0000256" key="4">
    <source>
        <dbReference type="ARBA" id="ARBA00023163"/>
    </source>
</evidence>
<organism evidence="9 10">
    <name type="scientific">Streptosporangium canum</name>
    <dbReference type="NCBI Taxonomy" id="324952"/>
    <lineage>
        <taxon>Bacteria</taxon>
        <taxon>Bacillati</taxon>
        <taxon>Actinomycetota</taxon>
        <taxon>Actinomycetes</taxon>
        <taxon>Streptosporangiales</taxon>
        <taxon>Streptosporangiaceae</taxon>
        <taxon>Streptosporangium</taxon>
    </lineage>
</organism>
<evidence type="ECO:0000313" key="9">
    <source>
        <dbReference type="EMBL" id="SFI08920.1"/>
    </source>
</evidence>
<keyword evidence="2" id="KW-0805">Transcription regulation</keyword>
<dbReference type="EMBL" id="FOQY01000001">
    <property type="protein sequence ID" value="SFI08920.1"/>
    <property type="molecule type" value="Genomic_DNA"/>
</dbReference>
<dbReference type="RefSeq" id="WP_342742836.1">
    <property type="nucleotide sequence ID" value="NZ_FOQY01000001.1"/>
</dbReference>
<evidence type="ECO:0000256" key="3">
    <source>
        <dbReference type="ARBA" id="ARBA00023125"/>
    </source>
</evidence>
<dbReference type="InterPro" id="IPR039420">
    <property type="entry name" value="WalR-like"/>
</dbReference>
<dbReference type="PROSITE" id="PS00622">
    <property type="entry name" value="HTH_LUXR_1"/>
    <property type="match status" value="1"/>
</dbReference>
<dbReference type="GO" id="GO:0006355">
    <property type="term" value="P:regulation of DNA-templated transcription"/>
    <property type="evidence" value="ECO:0007669"/>
    <property type="project" value="InterPro"/>
</dbReference>
<dbReference type="PROSITE" id="PS50110">
    <property type="entry name" value="RESPONSE_REGULATORY"/>
    <property type="match status" value="1"/>
</dbReference>
<feature type="domain" description="HTH luxR-type" evidence="7">
    <location>
        <begin position="202"/>
        <end position="267"/>
    </location>
</feature>
<dbReference type="InterPro" id="IPR001789">
    <property type="entry name" value="Sig_transdc_resp-reg_receiver"/>
</dbReference>
<dbReference type="Pfam" id="PF00196">
    <property type="entry name" value="GerE"/>
    <property type="match status" value="1"/>
</dbReference>
<evidence type="ECO:0000256" key="2">
    <source>
        <dbReference type="ARBA" id="ARBA00023015"/>
    </source>
</evidence>
<evidence type="ECO:0000259" key="7">
    <source>
        <dbReference type="PROSITE" id="PS50043"/>
    </source>
</evidence>
<dbReference type="PROSITE" id="PS50043">
    <property type="entry name" value="HTH_LUXR_2"/>
    <property type="match status" value="1"/>
</dbReference>
<dbReference type="InterPro" id="IPR011006">
    <property type="entry name" value="CheY-like_superfamily"/>
</dbReference>